<feature type="transmembrane region" description="Helical" evidence="1">
    <location>
        <begin position="29"/>
        <end position="57"/>
    </location>
</feature>
<name>A0A2J7PQ97_9NEOP</name>
<keyword evidence="1" id="KW-0472">Membrane</keyword>
<dbReference type="EMBL" id="NEVH01022640">
    <property type="protein sequence ID" value="PNF18512.1"/>
    <property type="molecule type" value="Genomic_DNA"/>
</dbReference>
<evidence type="ECO:0000313" key="2">
    <source>
        <dbReference type="EMBL" id="PNF18512.1"/>
    </source>
</evidence>
<keyword evidence="3" id="KW-1185">Reference proteome</keyword>
<evidence type="ECO:0000313" key="3">
    <source>
        <dbReference type="Proteomes" id="UP000235965"/>
    </source>
</evidence>
<dbReference type="InParanoid" id="A0A2J7PQ97"/>
<organism evidence="2 3">
    <name type="scientific">Cryptotermes secundus</name>
    <dbReference type="NCBI Taxonomy" id="105785"/>
    <lineage>
        <taxon>Eukaryota</taxon>
        <taxon>Metazoa</taxon>
        <taxon>Ecdysozoa</taxon>
        <taxon>Arthropoda</taxon>
        <taxon>Hexapoda</taxon>
        <taxon>Insecta</taxon>
        <taxon>Pterygota</taxon>
        <taxon>Neoptera</taxon>
        <taxon>Polyneoptera</taxon>
        <taxon>Dictyoptera</taxon>
        <taxon>Blattodea</taxon>
        <taxon>Blattoidea</taxon>
        <taxon>Termitoidae</taxon>
        <taxon>Kalotermitidae</taxon>
        <taxon>Cryptotermitinae</taxon>
        <taxon>Cryptotermes</taxon>
    </lineage>
</organism>
<accession>A0A2J7PQ97</accession>
<keyword evidence="1" id="KW-1133">Transmembrane helix</keyword>
<protein>
    <submittedName>
        <fullName evidence="2">Uncharacterized protein</fullName>
    </submittedName>
</protein>
<dbReference type="Proteomes" id="UP000235965">
    <property type="component" value="Unassembled WGS sequence"/>
</dbReference>
<keyword evidence="1" id="KW-0812">Transmembrane</keyword>
<gene>
    <name evidence="2" type="ORF">B7P43_G09015</name>
</gene>
<proteinExistence type="predicted"/>
<dbReference type="AlphaFoldDB" id="A0A2J7PQ97"/>
<evidence type="ECO:0000256" key="1">
    <source>
        <dbReference type="SAM" id="Phobius"/>
    </source>
</evidence>
<comment type="caution">
    <text evidence="2">The sequence shown here is derived from an EMBL/GenBank/DDBJ whole genome shotgun (WGS) entry which is preliminary data.</text>
</comment>
<reference evidence="2 3" key="1">
    <citation type="submission" date="2017-12" db="EMBL/GenBank/DDBJ databases">
        <title>Hemimetabolous genomes reveal molecular basis of termite eusociality.</title>
        <authorList>
            <person name="Harrison M.C."/>
            <person name="Jongepier E."/>
            <person name="Robertson H.M."/>
            <person name="Arning N."/>
            <person name="Bitard-Feildel T."/>
            <person name="Chao H."/>
            <person name="Childers C.P."/>
            <person name="Dinh H."/>
            <person name="Doddapaneni H."/>
            <person name="Dugan S."/>
            <person name="Gowin J."/>
            <person name="Greiner C."/>
            <person name="Han Y."/>
            <person name="Hu H."/>
            <person name="Hughes D.S.T."/>
            <person name="Huylmans A.-K."/>
            <person name="Kemena C."/>
            <person name="Kremer L.P.M."/>
            <person name="Lee S.L."/>
            <person name="Lopez-Ezquerra A."/>
            <person name="Mallet L."/>
            <person name="Monroy-Kuhn J.M."/>
            <person name="Moser A."/>
            <person name="Murali S.C."/>
            <person name="Muzny D.M."/>
            <person name="Otani S."/>
            <person name="Piulachs M.-D."/>
            <person name="Poelchau M."/>
            <person name="Qu J."/>
            <person name="Schaub F."/>
            <person name="Wada-Katsumata A."/>
            <person name="Worley K.C."/>
            <person name="Xie Q."/>
            <person name="Ylla G."/>
            <person name="Poulsen M."/>
            <person name="Gibbs R.A."/>
            <person name="Schal C."/>
            <person name="Richards S."/>
            <person name="Belles X."/>
            <person name="Korb J."/>
            <person name="Bornberg-Bauer E."/>
        </authorList>
    </citation>
    <scope>NUCLEOTIDE SEQUENCE [LARGE SCALE GENOMIC DNA]</scope>
    <source>
        <tissue evidence="2">Whole body</tissue>
    </source>
</reference>
<sequence length="117" mass="13008">MEPEGSLPCSKEPSTRPNGLFHSGVPMEFLYAFHLSYICATCPAHPILLDLIILIIFGKEFKLRSSTLCSFLQPPVTSSLFCPNILLNNLLSNTLSLCFSLIVRDQVSQTYRTTGKL</sequence>